<dbReference type="AlphaFoldDB" id="A0A0D6R783"/>
<name>A0A0D6R783_ARACU</name>
<keyword evidence="3 6" id="KW-0812">Transmembrane</keyword>
<feature type="transmembrane region" description="Helical" evidence="6">
    <location>
        <begin position="51"/>
        <end position="71"/>
    </location>
</feature>
<dbReference type="Pfam" id="PF21729">
    <property type="entry name" value="IRX15_IRX15L_GXM"/>
    <property type="match status" value="1"/>
</dbReference>
<evidence type="ECO:0000256" key="1">
    <source>
        <dbReference type="ARBA" id="ARBA00004167"/>
    </source>
</evidence>
<evidence type="ECO:0000313" key="7">
    <source>
        <dbReference type="EMBL" id="JAG98158.1"/>
    </source>
</evidence>
<dbReference type="EMBL" id="GCKF01027803">
    <property type="protein sequence ID" value="JAG98158.1"/>
    <property type="molecule type" value="Transcribed_RNA"/>
</dbReference>
<dbReference type="PANTHER" id="PTHR31444">
    <property type="entry name" value="OS11G0490100 PROTEIN"/>
    <property type="match status" value="1"/>
</dbReference>
<sequence length="346" mass="38484">MSYCWYTCSQQSTYIMSMHVRRHYFGELGSIGSDMGFLQGTMRSSRGRQPVSLRLMVIAGSFLIFLLVLALRSTTGSLSNAAPANLIASQGIEVQPLCPDAGECTKLPSSVAEALIHYATSNITPQQTPRELNIGARVLEARSPCNFLVFGLGFDSLLWATLNYGGRTVFLEEDKDWIAQIARKHPELKAYHVLYSTMVTQARDLLPLARSHECRPSQGIENSPCSLALSNLPPEVLNTQWDAIMIDAPRGYFPEAPGRMTAIYTAAVMARNRKDERSTDIFVHDVDREVEEKFSKAFLCEENLVEAEGRLWHFSVPANRDAHEFCIRDSAGMAVRKLQTANSDGV</sequence>
<dbReference type="GO" id="GO:0016020">
    <property type="term" value="C:membrane"/>
    <property type="evidence" value="ECO:0007669"/>
    <property type="project" value="UniProtKB-SubCell"/>
</dbReference>
<keyword evidence="5 6" id="KW-0472">Membrane</keyword>
<evidence type="ECO:0000256" key="2">
    <source>
        <dbReference type="ARBA" id="ARBA00004308"/>
    </source>
</evidence>
<evidence type="ECO:0000256" key="6">
    <source>
        <dbReference type="SAM" id="Phobius"/>
    </source>
</evidence>
<dbReference type="GO" id="GO:0012505">
    <property type="term" value="C:endomembrane system"/>
    <property type="evidence" value="ECO:0007669"/>
    <property type="project" value="UniProtKB-SubCell"/>
</dbReference>
<comment type="subcellular location">
    <subcellularLocation>
        <location evidence="2">Endomembrane system</location>
    </subcellularLocation>
    <subcellularLocation>
        <location evidence="1">Membrane</location>
        <topology evidence="1">Single-pass membrane protein</topology>
    </subcellularLocation>
</comment>
<dbReference type="NCBIfam" id="TIGR01627">
    <property type="entry name" value="A_thal_3515"/>
    <property type="match status" value="1"/>
</dbReference>
<accession>A0A0D6R783</accession>
<protein>
    <submittedName>
        <fullName evidence="7">Uncharacterized protein</fullName>
    </submittedName>
</protein>
<evidence type="ECO:0000256" key="4">
    <source>
        <dbReference type="ARBA" id="ARBA00022989"/>
    </source>
</evidence>
<organism evidence="7">
    <name type="scientific">Araucaria cunninghamii</name>
    <name type="common">Hoop pine</name>
    <name type="synonym">Moreton Bay pine</name>
    <dbReference type="NCBI Taxonomy" id="56994"/>
    <lineage>
        <taxon>Eukaryota</taxon>
        <taxon>Viridiplantae</taxon>
        <taxon>Streptophyta</taxon>
        <taxon>Embryophyta</taxon>
        <taxon>Tracheophyta</taxon>
        <taxon>Spermatophyta</taxon>
        <taxon>Pinopsida</taxon>
        <taxon>Pinidae</taxon>
        <taxon>Conifers II</taxon>
        <taxon>Araucariales</taxon>
        <taxon>Araucariaceae</taxon>
        <taxon>Araucaria</taxon>
    </lineage>
</organism>
<reference evidence="7" key="1">
    <citation type="submission" date="2015-03" db="EMBL/GenBank/DDBJ databases">
        <title>A transcriptome of Araucaria cunninghamii, an australian fine timber species.</title>
        <authorList>
            <person name="Jing Yi C.J.Y."/>
            <person name="Yin San L.Y.S."/>
            <person name="Abdul Karim S.S."/>
            <person name="Wan Azmi N.N."/>
            <person name="Hercus R.R."/>
            <person name="Croft L.L."/>
        </authorList>
    </citation>
    <scope>NUCLEOTIDE SEQUENCE</scope>
    <source>
        <strain evidence="7">MI0301</strain>
        <tissue evidence="7">Leaf</tissue>
    </source>
</reference>
<dbReference type="InterPro" id="IPR006514">
    <property type="entry name" value="IRX15/GXM/AGM"/>
</dbReference>
<evidence type="ECO:0000256" key="3">
    <source>
        <dbReference type="ARBA" id="ARBA00022692"/>
    </source>
</evidence>
<evidence type="ECO:0000256" key="5">
    <source>
        <dbReference type="ARBA" id="ARBA00023136"/>
    </source>
</evidence>
<dbReference type="GO" id="GO:0045492">
    <property type="term" value="P:xylan biosynthetic process"/>
    <property type="evidence" value="ECO:0007669"/>
    <property type="project" value="InterPro"/>
</dbReference>
<proteinExistence type="predicted"/>
<keyword evidence="4 6" id="KW-1133">Transmembrane helix</keyword>